<keyword evidence="2" id="KW-0540">Nuclease</keyword>
<evidence type="ECO:0000313" key="3">
    <source>
        <dbReference type="Proteomes" id="UP001624684"/>
    </source>
</evidence>
<dbReference type="EMBL" id="JBJJXE010000001">
    <property type="protein sequence ID" value="MFL1731685.1"/>
    <property type="molecule type" value="Genomic_DNA"/>
</dbReference>
<dbReference type="SMART" id="SM00507">
    <property type="entry name" value="HNHc"/>
    <property type="match status" value="1"/>
</dbReference>
<reference evidence="2 3" key="1">
    <citation type="submission" date="2024-11" db="EMBL/GenBank/DDBJ databases">
        <title>First Report of Moraxella oculi in Brazil in an Infectious Bovine Keratoconjunctivitis Outbreak.</title>
        <authorList>
            <person name="Carvalho C.V."/>
            <person name="Domingues R."/>
            <person name="Coutinho C."/>
            <person name="Honorio N.T.B.S."/>
            <person name="Faza D.R.L.R."/>
            <person name="Carvalho W.A."/>
            <person name="Machado A.B.F."/>
            <person name="Martins M.F."/>
            <person name="Gaspar E.B."/>
        </authorList>
    </citation>
    <scope>NUCLEOTIDE SEQUENCE [LARGE SCALE GENOMIC DNA]</scope>
    <source>
        <strain evidence="2 3">2117LE</strain>
    </source>
</reference>
<dbReference type="Proteomes" id="UP001624684">
    <property type="component" value="Unassembled WGS sequence"/>
</dbReference>
<evidence type="ECO:0000313" key="2">
    <source>
        <dbReference type="EMBL" id="MFL1731685.1"/>
    </source>
</evidence>
<dbReference type="InterPro" id="IPR003615">
    <property type="entry name" value="HNH_nuc"/>
</dbReference>
<dbReference type="Gene3D" id="1.10.30.50">
    <property type="match status" value="1"/>
</dbReference>
<keyword evidence="2" id="KW-0255">Endonuclease</keyword>
<dbReference type="InterPro" id="IPR002711">
    <property type="entry name" value="HNH"/>
</dbReference>
<protein>
    <submittedName>
        <fullName evidence="2">HNH endonuclease</fullName>
    </submittedName>
</protein>
<comment type="caution">
    <text evidence="2">The sequence shown here is derived from an EMBL/GenBank/DDBJ whole genome shotgun (WGS) entry which is preliminary data.</text>
</comment>
<gene>
    <name evidence="2" type="ORF">ACJHVH_01530</name>
</gene>
<keyword evidence="3" id="KW-1185">Reference proteome</keyword>
<dbReference type="RefSeq" id="WP_407068506.1">
    <property type="nucleotide sequence ID" value="NZ_JBJJXE010000001.1"/>
</dbReference>
<organism evidence="2 3">
    <name type="scientific">Moraxella oculi</name>
    <dbReference type="NCBI Taxonomy" id="2940516"/>
    <lineage>
        <taxon>Bacteria</taxon>
        <taxon>Pseudomonadati</taxon>
        <taxon>Pseudomonadota</taxon>
        <taxon>Gammaproteobacteria</taxon>
        <taxon>Moraxellales</taxon>
        <taxon>Moraxellaceae</taxon>
        <taxon>Moraxella</taxon>
    </lineage>
</organism>
<feature type="domain" description="HNH nuclease" evidence="1">
    <location>
        <begin position="65"/>
        <end position="116"/>
    </location>
</feature>
<dbReference type="CDD" id="cd00085">
    <property type="entry name" value="HNHc"/>
    <property type="match status" value="1"/>
</dbReference>
<dbReference type="GO" id="GO:0004519">
    <property type="term" value="F:endonuclease activity"/>
    <property type="evidence" value="ECO:0007669"/>
    <property type="project" value="UniProtKB-KW"/>
</dbReference>
<keyword evidence="2" id="KW-0378">Hydrolase</keyword>
<accession>A0ABW8U8T7</accession>
<name>A0ABW8U8T7_9GAMM</name>
<evidence type="ECO:0000259" key="1">
    <source>
        <dbReference type="SMART" id="SM00507"/>
    </source>
</evidence>
<dbReference type="Pfam" id="PF01844">
    <property type="entry name" value="HNH"/>
    <property type="match status" value="1"/>
</dbReference>
<sequence>MMKGLEWGEFYNAHKDDVLDAELLEQRICELIDDDEVENKKGIYAYLLKNDPKYLNLRTFGDKDRQKAYQAQKGICKICNDYFTIDKMEADHIIPWAKGGKTTIDNCQMLCQKCNRTKSGK</sequence>
<proteinExistence type="predicted"/>